<evidence type="ECO:0008006" key="4">
    <source>
        <dbReference type="Google" id="ProtNLM"/>
    </source>
</evidence>
<evidence type="ECO:0000256" key="1">
    <source>
        <dbReference type="SAM" id="MobiDB-lite"/>
    </source>
</evidence>
<dbReference type="EMBL" id="KN835192">
    <property type="protein sequence ID" value="KIK44365.1"/>
    <property type="molecule type" value="Genomic_DNA"/>
</dbReference>
<reference evidence="3" key="2">
    <citation type="submission" date="2015-01" db="EMBL/GenBank/DDBJ databases">
        <title>Evolutionary Origins and Diversification of the Mycorrhizal Mutualists.</title>
        <authorList>
            <consortium name="DOE Joint Genome Institute"/>
            <consortium name="Mycorrhizal Genomics Consortium"/>
            <person name="Kohler A."/>
            <person name="Kuo A."/>
            <person name="Nagy L.G."/>
            <person name="Floudas D."/>
            <person name="Copeland A."/>
            <person name="Barry K.W."/>
            <person name="Cichocki N."/>
            <person name="Veneault-Fourrey C."/>
            <person name="LaButti K."/>
            <person name="Lindquist E.A."/>
            <person name="Lipzen A."/>
            <person name="Lundell T."/>
            <person name="Morin E."/>
            <person name="Murat C."/>
            <person name="Riley R."/>
            <person name="Ohm R."/>
            <person name="Sun H."/>
            <person name="Tunlid A."/>
            <person name="Henrissat B."/>
            <person name="Grigoriev I.V."/>
            <person name="Hibbett D.S."/>
            <person name="Martin F."/>
        </authorList>
    </citation>
    <scope>NUCLEOTIDE SEQUENCE [LARGE SCALE GENOMIC DNA]</scope>
    <source>
        <strain evidence="3">UH-Slu-Lm8-n1</strain>
    </source>
</reference>
<evidence type="ECO:0000313" key="2">
    <source>
        <dbReference type="EMBL" id="KIK44365.1"/>
    </source>
</evidence>
<dbReference type="InParanoid" id="A0A0D0A2X7"/>
<dbReference type="SUPFAM" id="SSF52047">
    <property type="entry name" value="RNI-like"/>
    <property type="match status" value="1"/>
</dbReference>
<gene>
    <name evidence="2" type="ORF">CY34DRAFT_802768</name>
</gene>
<feature type="region of interest" description="Disordered" evidence="1">
    <location>
        <begin position="38"/>
        <end position="104"/>
    </location>
</feature>
<dbReference type="OrthoDB" id="3250066at2759"/>
<dbReference type="STRING" id="930992.A0A0D0A2X7"/>
<protein>
    <recommendedName>
        <fullName evidence="4">F-box domain-containing protein</fullName>
    </recommendedName>
</protein>
<accession>A0A0D0A2X7</accession>
<dbReference type="InterPro" id="IPR032675">
    <property type="entry name" value="LRR_dom_sf"/>
</dbReference>
<dbReference type="Gene3D" id="3.80.10.10">
    <property type="entry name" value="Ribonuclease Inhibitor"/>
    <property type="match status" value="1"/>
</dbReference>
<dbReference type="AlphaFoldDB" id="A0A0D0A2X7"/>
<dbReference type="HOGENOM" id="CLU_020999_1_2_1"/>
<sequence length="590" mass="65550">MDCSNISTKDNPFVPPKGTRCPINDIPPELLSLIFEVGAQSIEDGEDEEEEDEAMADYWNLEAGEKDEVDEDSETAHLKRSRVTRNDSADEDEDSPSDASTDSDATFELVPPFEVLISHVCHHWRMVALNTPSLWTEIDVSPLDSPPFERVQVLLERSKSLPIDIRIDCEPPDDEEEEEDSSGSEDSELGQSPRSMTFSDLDNLMSLLVPHISRWGSIEVAVACYKHMFVFLSAVSDPSIAGAPQLEALQLYHHEDAESVTAFAQPDLVQHFKLFGGVAPRLKSVALWGVHVDWCQEWLSCGSNLLDVELAYHTDDVRPSWTQFAAILSGAPKLETLSLCSSGPLGAPNDWNSEGRTGSHGDDYTGVIELHSLTHLVLAFHSPAYASGLLRRLAFPALKNLTLDLDDGDFTDFAVQLAGPVMTTVPVTPKDGEKRRSLLSGLESLKISGLPCSDRSVELMYAELDNLKELNLAMTYLTPAFLQLLYHPCSVPSKRDVCRLCLPSLTTLTTADVPGNEICELVQKRKDAGVPLKAVYMEENDEVTKDDLQWLKDNLEEFDFFEASDDEFETLADIEEEHEGSESEWEEVED</sequence>
<keyword evidence="3" id="KW-1185">Reference proteome</keyword>
<proteinExistence type="predicted"/>
<feature type="compositionally biased region" description="Acidic residues" evidence="1">
    <location>
        <begin position="43"/>
        <end position="55"/>
    </location>
</feature>
<feature type="region of interest" description="Disordered" evidence="1">
    <location>
        <begin position="165"/>
        <end position="193"/>
    </location>
</feature>
<feature type="compositionally biased region" description="Acidic residues" evidence="1">
    <location>
        <begin position="170"/>
        <end position="188"/>
    </location>
</feature>
<feature type="compositionally biased region" description="Polar residues" evidence="1">
    <location>
        <begin position="1"/>
        <end position="10"/>
    </location>
</feature>
<reference evidence="2 3" key="1">
    <citation type="submission" date="2014-04" db="EMBL/GenBank/DDBJ databases">
        <authorList>
            <consortium name="DOE Joint Genome Institute"/>
            <person name="Kuo A."/>
            <person name="Ruytinx J."/>
            <person name="Rineau F."/>
            <person name="Colpaert J."/>
            <person name="Kohler A."/>
            <person name="Nagy L.G."/>
            <person name="Floudas D."/>
            <person name="Copeland A."/>
            <person name="Barry K.W."/>
            <person name="Cichocki N."/>
            <person name="Veneault-Fourrey C."/>
            <person name="LaButti K."/>
            <person name="Lindquist E.A."/>
            <person name="Lipzen A."/>
            <person name="Lundell T."/>
            <person name="Morin E."/>
            <person name="Murat C."/>
            <person name="Sun H."/>
            <person name="Tunlid A."/>
            <person name="Henrissat B."/>
            <person name="Grigoriev I.V."/>
            <person name="Hibbett D.S."/>
            <person name="Martin F."/>
            <person name="Nordberg H.P."/>
            <person name="Cantor M.N."/>
            <person name="Hua S.X."/>
        </authorList>
    </citation>
    <scope>NUCLEOTIDE SEQUENCE [LARGE SCALE GENOMIC DNA]</scope>
    <source>
        <strain evidence="2 3">UH-Slu-Lm8-n1</strain>
    </source>
</reference>
<name>A0A0D0A2X7_9AGAM</name>
<organism evidence="2 3">
    <name type="scientific">Suillus luteus UH-Slu-Lm8-n1</name>
    <dbReference type="NCBI Taxonomy" id="930992"/>
    <lineage>
        <taxon>Eukaryota</taxon>
        <taxon>Fungi</taxon>
        <taxon>Dikarya</taxon>
        <taxon>Basidiomycota</taxon>
        <taxon>Agaricomycotina</taxon>
        <taxon>Agaricomycetes</taxon>
        <taxon>Agaricomycetidae</taxon>
        <taxon>Boletales</taxon>
        <taxon>Suillineae</taxon>
        <taxon>Suillaceae</taxon>
        <taxon>Suillus</taxon>
    </lineage>
</organism>
<feature type="region of interest" description="Disordered" evidence="1">
    <location>
        <begin position="1"/>
        <end position="22"/>
    </location>
</feature>
<evidence type="ECO:0000313" key="3">
    <source>
        <dbReference type="Proteomes" id="UP000054485"/>
    </source>
</evidence>
<dbReference type="Proteomes" id="UP000054485">
    <property type="component" value="Unassembled WGS sequence"/>
</dbReference>